<evidence type="ECO:0000313" key="2">
    <source>
        <dbReference type="EMBL" id="KAK6619062.1"/>
    </source>
</evidence>
<feature type="region of interest" description="Disordered" evidence="1">
    <location>
        <begin position="59"/>
        <end position="84"/>
    </location>
</feature>
<feature type="compositionally biased region" description="Basic and acidic residues" evidence="1">
    <location>
        <begin position="62"/>
        <end position="74"/>
    </location>
</feature>
<accession>A0ABR1AGH6</accession>
<organism evidence="2 3">
    <name type="scientific">Polyplax serrata</name>
    <name type="common">Common mouse louse</name>
    <dbReference type="NCBI Taxonomy" id="468196"/>
    <lineage>
        <taxon>Eukaryota</taxon>
        <taxon>Metazoa</taxon>
        <taxon>Ecdysozoa</taxon>
        <taxon>Arthropoda</taxon>
        <taxon>Hexapoda</taxon>
        <taxon>Insecta</taxon>
        <taxon>Pterygota</taxon>
        <taxon>Neoptera</taxon>
        <taxon>Paraneoptera</taxon>
        <taxon>Psocodea</taxon>
        <taxon>Troctomorpha</taxon>
        <taxon>Phthiraptera</taxon>
        <taxon>Anoplura</taxon>
        <taxon>Polyplacidae</taxon>
        <taxon>Polyplax</taxon>
    </lineage>
</organism>
<feature type="region of interest" description="Disordered" evidence="1">
    <location>
        <begin position="20"/>
        <end position="44"/>
    </location>
</feature>
<dbReference type="Proteomes" id="UP001359485">
    <property type="component" value="Unassembled WGS sequence"/>
</dbReference>
<dbReference type="EMBL" id="JAWJWF010000049">
    <property type="protein sequence ID" value="KAK6619062.1"/>
    <property type="molecule type" value="Genomic_DNA"/>
</dbReference>
<evidence type="ECO:0000256" key="1">
    <source>
        <dbReference type="SAM" id="MobiDB-lite"/>
    </source>
</evidence>
<gene>
    <name evidence="2" type="ORF">RUM44_003444</name>
</gene>
<protein>
    <submittedName>
        <fullName evidence="2">Uncharacterized protein</fullName>
    </submittedName>
</protein>
<keyword evidence="3" id="KW-1185">Reference proteome</keyword>
<name>A0ABR1AGH6_POLSC</name>
<comment type="caution">
    <text evidence="2">The sequence shown here is derived from an EMBL/GenBank/DDBJ whole genome shotgun (WGS) entry which is preliminary data.</text>
</comment>
<evidence type="ECO:0000313" key="3">
    <source>
        <dbReference type="Proteomes" id="UP001359485"/>
    </source>
</evidence>
<sequence>MKISVRDWVPESNVKMLRRKSLSLDKSPVNKSERGDRRSSVAAGLLGYKERSPVHLFLDKSSPTEKSVKNERRGSFGGTTPEVKERRGSIVQRYDDVVNVVYPRPTVCRTALSSLSMEEDIKAT</sequence>
<reference evidence="2 3" key="1">
    <citation type="submission" date="2023-09" db="EMBL/GenBank/DDBJ databases">
        <title>Genomes of two closely related lineages of the louse Polyplax serrata with different host specificities.</title>
        <authorList>
            <person name="Martinu J."/>
            <person name="Tarabai H."/>
            <person name="Stefka J."/>
            <person name="Hypsa V."/>
        </authorList>
    </citation>
    <scope>NUCLEOTIDE SEQUENCE [LARGE SCALE GENOMIC DNA]</scope>
    <source>
        <strain evidence="2">98ZLc_SE</strain>
    </source>
</reference>
<proteinExistence type="predicted"/>